<dbReference type="Proteomes" id="UP000198280">
    <property type="component" value="Unassembled WGS sequence"/>
</dbReference>
<keyword evidence="4" id="KW-1185">Reference proteome</keyword>
<gene>
    <name evidence="3" type="ORF">SAMN05216252_102178</name>
</gene>
<sequence length="102" mass="11299">MKSDAKVTDAPGARRYEAHVEGRLAGFATYIRTPEMVAFLHTEVDPEFEGRGVGSSLARHALDEARERGQSVLAACPFIAGWIAHHPEYEDLEYRPRSAVSD</sequence>
<dbReference type="GO" id="GO:0016747">
    <property type="term" value="F:acyltransferase activity, transferring groups other than amino-acyl groups"/>
    <property type="evidence" value="ECO:0007669"/>
    <property type="project" value="InterPro"/>
</dbReference>
<dbReference type="InterPro" id="IPR031165">
    <property type="entry name" value="GNAT_YJDJ"/>
</dbReference>
<dbReference type="InterPro" id="IPR000182">
    <property type="entry name" value="GNAT_dom"/>
</dbReference>
<dbReference type="EMBL" id="FZOF01000002">
    <property type="protein sequence ID" value="SNR99248.1"/>
    <property type="molecule type" value="Genomic_DNA"/>
</dbReference>
<evidence type="ECO:0000259" key="1">
    <source>
        <dbReference type="PROSITE" id="PS51186"/>
    </source>
</evidence>
<evidence type="ECO:0000313" key="4">
    <source>
        <dbReference type="Proteomes" id="UP000198280"/>
    </source>
</evidence>
<protein>
    <recommendedName>
        <fullName evidence="5">N-acetyltransferase</fullName>
    </recommendedName>
</protein>
<dbReference type="OrthoDB" id="5405911at2"/>
<dbReference type="PANTHER" id="PTHR31435">
    <property type="entry name" value="PROTEIN NATD1"/>
    <property type="match status" value="1"/>
</dbReference>
<accession>A0A239AWA3</accession>
<reference evidence="3 4" key="1">
    <citation type="submission" date="2017-06" db="EMBL/GenBank/DDBJ databases">
        <authorList>
            <person name="Kim H.J."/>
            <person name="Triplett B.A."/>
        </authorList>
    </citation>
    <scope>NUCLEOTIDE SEQUENCE [LARGE SCALE GENOMIC DNA]</scope>
    <source>
        <strain evidence="3 4">CGMCC 4.1858</strain>
    </source>
</reference>
<dbReference type="PROSITE" id="PS51729">
    <property type="entry name" value="GNAT_YJDJ"/>
    <property type="match status" value="1"/>
</dbReference>
<dbReference type="PROSITE" id="PS51186">
    <property type="entry name" value="GNAT"/>
    <property type="match status" value="1"/>
</dbReference>
<dbReference type="Pfam" id="PF14542">
    <property type="entry name" value="Acetyltransf_CG"/>
    <property type="match status" value="1"/>
</dbReference>
<organism evidence="3 4">
    <name type="scientific">Actinacidiphila glaucinigra</name>
    <dbReference type="NCBI Taxonomy" id="235986"/>
    <lineage>
        <taxon>Bacteria</taxon>
        <taxon>Bacillati</taxon>
        <taxon>Actinomycetota</taxon>
        <taxon>Actinomycetes</taxon>
        <taxon>Kitasatosporales</taxon>
        <taxon>Streptomycetaceae</taxon>
        <taxon>Actinacidiphila</taxon>
    </lineage>
</organism>
<dbReference type="SUPFAM" id="SSF55729">
    <property type="entry name" value="Acyl-CoA N-acyltransferases (Nat)"/>
    <property type="match status" value="1"/>
</dbReference>
<dbReference type="CDD" id="cd04301">
    <property type="entry name" value="NAT_SF"/>
    <property type="match status" value="1"/>
</dbReference>
<feature type="domain" description="N-acetyltransferase" evidence="1">
    <location>
        <begin position="1"/>
        <end position="102"/>
    </location>
</feature>
<feature type="domain" description="N-acetyltransferase" evidence="2">
    <location>
        <begin position="8"/>
        <end position="94"/>
    </location>
</feature>
<evidence type="ECO:0000259" key="2">
    <source>
        <dbReference type="PROSITE" id="PS51729"/>
    </source>
</evidence>
<dbReference type="AlphaFoldDB" id="A0A239AWA3"/>
<name>A0A239AWA3_9ACTN</name>
<dbReference type="Gene3D" id="3.40.630.30">
    <property type="match status" value="1"/>
</dbReference>
<evidence type="ECO:0000313" key="3">
    <source>
        <dbReference type="EMBL" id="SNR99248.1"/>
    </source>
</evidence>
<dbReference type="InterPro" id="IPR045057">
    <property type="entry name" value="Gcn5-rel_NAT"/>
</dbReference>
<dbReference type="RefSeq" id="WP_089222353.1">
    <property type="nucleotide sequence ID" value="NZ_FZOF01000002.1"/>
</dbReference>
<evidence type="ECO:0008006" key="5">
    <source>
        <dbReference type="Google" id="ProtNLM"/>
    </source>
</evidence>
<proteinExistence type="predicted"/>
<dbReference type="InterPro" id="IPR016181">
    <property type="entry name" value="Acyl_CoA_acyltransferase"/>
</dbReference>
<dbReference type="PANTHER" id="PTHR31435:SF10">
    <property type="entry name" value="BSR4717 PROTEIN"/>
    <property type="match status" value="1"/>
</dbReference>